<organism evidence="2 3">
    <name type="scientific">Bonamia ostreae</name>
    <dbReference type="NCBI Taxonomy" id="126728"/>
    <lineage>
        <taxon>Eukaryota</taxon>
        <taxon>Sar</taxon>
        <taxon>Rhizaria</taxon>
        <taxon>Endomyxa</taxon>
        <taxon>Ascetosporea</taxon>
        <taxon>Haplosporida</taxon>
        <taxon>Bonamia</taxon>
    </lineage>
</organism>
<dbReference type="Gene3D" id="3.30.2230.10">
    <property type="entry name" value="DUSP-like"/>
    <property type="match status" value="1"/>
</dbReference>
<dbReference type="InterPro" id="IPR035927">
    <property type="entry name" value="DUSP-like_sf"/>
</dbReference>
<feature type="region of interest" description="Disordered" evidence="1">
    <location>
        <begin position="1"/>
        <end position="20"/>
    </location>
</feature>
<proteinExistence type="predicted"/>
<evidence type="ECO:0000313" key="2">
    <source>
        <dbReference type="EMBL" id="MES1920394.1"/>
    </source>
</evidence>
<sequence length="675" mass="78409">MGGTNSMVTNDGKQLSTSHESGLSYADRRLVEKETFYNGYEINELYKLFSKITGSKKSKKEIKRIFNSDFEKQFPYYALEKLRTSFMNSVRTGFLSFCKFLMKMDVFRNNRSQKSKFIFFLFDQNGDAFLSRRQVADIAIASKRVIAKSNVYSTQQKRHKIKEVDRFAKKSSSQSKTSRKKVFSTIQKYLSNVNFIESAENFISDVFDELFYSFNFVIPRESQKQLVVSILKNQRRLNVGSKWAFIDKEWWEDWANYTNFGSKDLEKGQLVKKMASSQNLSETSNEETFYSKEISRSRSVASSNELSHTTQNLSSKHSAVYEDFLQTGFRDEKDKTDNEKSAVDQQTTFAEKEPLVRPTRLKHLILPRLDRQKMKDNFFPKPPLIAFSEGAFQCLDNSVLVPLAVKEKLAVIYGGDPSPSFCAVTEENKRFVDVEPKKWIFWSLNSKNVPRILAEIRMSDRRTASNLFSKFAKANEKNRPNAIFWVRKKVGISEKGETDSKWTLLPEATYTKKGANSETESQNRDSFYCEDSHFTDNDSVDQRFEAENVSAFEREQKGAFRFEKDWAELSEEKGDVSLKDLGISEDVLVETDKVYFSKVVRRILGLSEQLAFQNRKSGRPQNRKQMDFGQNRQNRRRFCYSSRSGKEEGAVRSAKKFGFFGRRSALWMHRFLLFL</sequence>
<comment type="caution">
    <text evidence="2">The sequence shown here is derived from an EMBL/GenBank/DDBJ whole genome shotgun (WGS) entry which is preliminary data.</text>
</comment>
<dbReference type="Proteomes" id="UP001439008">
    <property type="component" value="Unassembled WGS sequence"/>
</dbReference>
<dbReference type="EMBL" id="JBDODL010000646">
    <property type="protein sequence ID" value="MES1920394.1"/>
    <property type="molecule type" value="Genomic_DNA"/>
</dbReference>
<dbReference type="InterPro" id="IPR011992">
    <property type="entry name" value="EF-hand-dom_pair"/>
</dbReference>
<dbReference type="Gene3D" id="1.10.238.10">
    <property type="entry name" value="EF-hand"/>
    <property type="match status" value="1"/>
</dbReference>
<dbReference type="SUPFAM" id="SSF143791">
    <property type="entry name" value="DUSP-like"/>
    <property type="match status" value="1"/>
</dbReference>
<gene>
    <name evidence="2" type="ORF">MHBO_002070</name>
</gene>
<evidence type="ECO:0000256" key="1">
    <source>
        <dbReference type="SAM" id="MobiDB-lite"/>
    </source>
</evidence>
<accession>A0ABV2ALN4</accession>
<dbReference type="SUPFAM" id="SSF47473">
    <property type="entry name" value="EF-hand"/>
    <property type="match status" value="1"/>
</dbReference>
<reference evidence="2 3" key="1">
    <citation type="journal article" date="2024" name="BMC Biol.">
        <title>Comparative genomics of Ascetosporea gives new insight into the evolutionary basis for animal parasitism in Rhizaria.</title>
        <authorList>
            <person name="Hiltunen Thoren M."/>
            <person name="Onut-Brannstrom I."/>
            <person name="Alfjorden A."/>
            <person name="Peckova H."/>
            <person name="Swords F."/>
            <person name="Hooper C."/>
            <person name="Holzer A.S."/>
            <person name="Bass D."/>
            <person name="Burki F."/>
        </authorList>
    </citation>
    <scope>NUCLEOTIDE SEQUENCE [LARGE SCALE GENOMIC DNA]</scope>
    <source>
        <strain evidence="2">20-A016</strain>
    </source>
</reference>
<keyword evidence="3" id="KW-1185">Reference proteome</keyword>
<name>A0ABV2ALN4_9EUKA</name>
<protein>
    <submittedName>
        <fullName evidence="2">Uncharacterized protein</fullName>
    </submittedName>
</protein>
<evidence type="ECO:0000313" key="3">
    <source>
        <dbReference type="Proteomes" id="UP001439008"/>
    </source>
</evidence>